<dbReference type="InterPro" id="IPR039702">
    <property type="entry name" value="FPS1-like"/>
</dbReference>
<evidence type="ECO:0000256" key="3">
    <source>
        <dbReference type="ARBA" id="ARBA00022723"/>
    </source>
</evidence>
<dbReference type="GO" id="GO:0042811">
    <property type="term" value="P:pheromone biosynthetic process"/>
    <property type="evidence" value="ECO:0007669"/>
    <property type="project" value="UniProtKB-ARBA"/>
</dbReference>
<dbReference type="EMBL" id="VTPC01008103">
    <property type="protein sequence ID" value="KAF2893276.1"/>
    <property type="molecule type" value="Genomic_DNA"/>
</dbReference>
<dbReference type="Gene3D" id="1.10.600.10">
    <property type="entry name" value="Farnesyl Diphosphate Synthase"/>
    <property type="match status" value="1"/>
</dbReference>
<keyword evidence="8" id="KW-1185">Reference proteome</keyword>
<evidence type="ECO:0000256" key="6">
    <source>
        <dbReference type="RuleBase" id="RU004466"/>
    </source>
</evidence>
<evidence type="ECO:0000313" key="8">
    <source>
        <dbReference type="Proteomes" id="UP000801492"/>
    </source>
</evidence>
<dbReference type="Pfam" id="PF00348">
    <property type="entry name" value="polyprenyl_synt"/>
    <property type="match status" value="1"/>
</dbReference>
<keyword evidence="4" id="KW-0460">Magnesium</keyword>
<name>A0A8K0CXM7_IGNLU</name>
<dbReference type="InterPro" id="IPR000092">
    <property type="entry name" value="Polyprenyl_synt"/>
</dbReference>
<dbReference type="AlphaFoldDB" id="A0A8K0CXM7"/>
<dbReference type="GO" id="GO:0005737">
    <property type="term" value="C:cytoplasm"/>
    <property type="evidence" value="ECO:0007669"/>
    <property type="project" value="TreeGrafter"/>
</dbReference>
<evidence type="ECO:0000256" key="1">
    <source>
        <dbReference type="ARBA" id="ARBA00001946"/>
    </source>
</evidence>
<protein>
    <recommendedName>
        <fullName evidence="9">Farnesyl diphosphate synthase</fullName>
    </recommendedName>
</protein>
<evidence type="ECO:0000256" key="5">
    <source>
        <dbReference type="ARBA" id="ARBA00033740"/>
    </source>
</evidence>
<evidence type="ECO:0000256" key="2">
    <source>
        <dbReference type="ARBA" id="ARBA00022679"/>
    </source>
</evidence>
<dbReference type="PANTHER" id="PTHR11525">
    <property type="entry name" value="FARNESYL-PYROPHOSPHATE SYNTHETASE"/>
    <property type="match status" value="1"/>
</dbReference>
<dbReference type="GO" id="GO:0004337">
    <property type="term" value="F:(2E,6E)-farnesyl diphosphate synthase activity"/>
    <property type="evidence" value="ECO:0007669"/>
    <property type="project" value="TreeGrafter"/>
</dbReference>
<organism evidence="7 8">
    <name type="scientific">Ignelater luminosus</name>
    <name type="common">Cucubano</name>
    <name type="synonym">Pyrophorus luminosus</name>
    <dbReference type="NCBI Taxonomy" id="2038154"/>
    <lineage>
        <taxon>Eukaryota</taxon>
        <taxon>Metazoa</taxon>
        <taxon>Ecdysozoa</taxon>
        <taxon>Arthropoda</taxon>
        <taxon>Hexapoda</taxon>
        <taxon>Insecta</taxon>
        <taxon>Pterygota</taxon>
        <taxon>Neoptera</taxon>
        <taxon>Endopterygota</taxon>
        <taxon>Coleoptera</taxon>
        <taxon>Polyphaga</taxon>
        <taxon>Elateriformia</taxon>
        <taxon>Elateroidea</taxon>
        <taxon>Elateridae</taxon>
        <taxon>Agrypninae</taxon>
        <taxon>Pyrophorini</taxon>
        <taxon>Ignelater</taxon>
    </lineage>
</organism>
<feature type="non-terminal residue" evidence="7">
    <location>
        <position position="266"/>
    </location>
</feature>
<proteinExistence type="inferred from homology"/>
<dbReference type="GO" id="GO:0046872">
    <property type="term" value="F:metal ion binding"/>
    <property type="evidence" value="ECO:0007669"/>
    <property type="project" value="UniProtKB-KW"/>
</dbReference>
<dbReference type="SUPFAM" id="SSF48576">
    <property type="entry name" value="Terpenoid synthases"/>
    <property type="match status" value="1"/>
</dbReference>
<comment type="pathway">
    <text evidence="5">Pheromone biosynthesis.</text>
</comment>
<evidence type="ECO:0000313" key="7">
    <source>
        <dbReference type="EMBL" id="KAF2893276.1"/>
    </source>
</evidence>
<keyword evidence="2 6" id="KW-0808">Transferase</keyword>
<dbReference type="CDD" id="cd00867">
    <property type="entry name" value="Trans_IPPS"/>
    <property type="match status" value="1"/>
</dbReference>
<gene>
    <name evidence="7" type="ORF">ILUMI_12896</name>
</gene>
<evidence type="ECO:0008006" key="9">
    <source>
        <dbReference type="Google" id="ProtNLM"/>
    </source>
</evidence>
<dbReference type="Proteomes" id="UP000801492">
    <property type="component" value="Unassembled WGS sequence"/>
</dbReference>
<evidence type="ECO:0000256" key="4">
    <source>
        <dbReference type="ARBA" id="ARBA00022842"/>
    </source>
</evidence>
<sequence>LQCYLVIADDTVDTSETRNGFPCWYRYEGVGMRAIVDGQILGNSVYVLLKRHFSNHNCYASLIQLFREAAFQVTVGQIIDMLAVSKGKPQFNNFTMDMFKATASNKSAYAFFILPNIATMYLAEIYDEQLYRDTKSILFRLGEYLQVQNDMSDCYGNPEATGKKGNDIMHGKNTWLIGKALQNATKVQRRIIEEHYGKTELESQQKILAIYDSLHLLDYYLQYEEETYHQICEDVLKLPNKSLSNYLLNLTDIVFVRDTNNNSLSH</sequence>
<comment type="cofactor">
    <cofactor evidence="1">
        <name>Mg(2+)</name>
        <dbReference type="ChEBI" id="CHEBI:18420"/>
    </cofactor>
</comment>
<dbReference type="GO" id="GO:0045337">
    <property type="term" value="P:farnesyl diphosphate biosynthetic process"/>
    <property type="evidence" value="ECO:0007669"/>
    <property type="project" value="TreeGrafter"/>
</dbReference>
<dbReference type="OrthoDB" id="10257492at2759"/>
<comment type="caution">
    <text evidence="7">The sequence shown here is derived from an EMBL/GenBank/DDBJ whole genome shotgun (WGS) entry which is preliminary data.</text>
</comment>
<dbReference type="GO" id="GO:0004161">
    <property type="term" value="F:dimethylallyltranstransferase activity"/>
    <property type="evidence" value="ECO:0007669"/>
    <property type="project" value="TreeGrafter"/>
</dbReference>
<reference evidence="7" key="1">
    <citation type="submission" date="2019-08" db="EMBL/GenBank/DDBJ databases">
        <title>The genome of the North American firefly Photinus pyralis.</title>
        <authorList>
            <consortium name="Photinus pyralis genome working group"/>
            <person name="Fallon T.R."/>
            <person name="Sander Lower S.E."/>
            <person name="Weng J.-K."/>
        </authorList>
    </citation>
    <scope>NUCLEOTIDE SEQUENCE</scope>
    <source>
        <strain evidence="7">TRF0915ILg1</strain>
        <tissue evidence="7">Whole body</tissue>
    </source>
</reference>
<dbReference type="PANTHER" id="PTHR11525:SF0">
    <property type="entry name" value="FARNESYL PYROPHOSPHATE SYNTHASE"/>
    <property type="match status" value="1"/>
</dbReference>
<dbReference type="SFLD" id="SFLDS00005">
    <property type="entry name" value="Isoprenoid_Synthase_Type_I"/>
    <property type="match status" value="1"/>
</dbReference>
<comment type="similarity">
    <text evidence="6">Belongs to the FPP/GGPP synthase family.</text>
</comment>
<keyword evidence="3" id="KW-0479">Metal-binding</keyword>
<accession>A0A8K0CXM7</accession>
<dbReference type="InterPro" id="IPR008949">
    <property type="entry name" value="Isoprenoid_synthase_dom_sf"/>
</dbReference>